<dbReference type="Reactome" id="R-CEL-381426">
    <property type="pathway name" value="Regulation of Insulin-like Growth Factor (IGF) transport and uptake by Insulin-like Growth Factor Binding Proteins (IGFBPs)"/>
</dbReference>
<dbReference type="Reactome" id="R-CEL-2022090">
    <property type="pathway name" value="Assembly of collagen fibrils and other multimeric structures"/>
</dbReference>
<dbReference type="Reactome" id="R-CEL-1650814">
    <property type="pathway name" value="Collagen biosynthesis and modifying enzymes"/>
</dbReference>
<feature type="domain" description="VWFA" evidence="3">
    <location>
        <begin position="391"/>
        <end position="563"/>
    </location>
</feature>
<dbReference type="Reactome" id="R-CEL-1442490">
    <property type="pathway name" value="Collagen degradation"/>
</dbReference>
<proteinExistence type="evidence at protein level"/>
<dbReference type="AlphaFoldDB" id="Q18048"/>
<evidence type="ECO:0000313" key="4">
    <source>
        <dbReference type="EMBL" id="CCD64766.1"/>
    </source>
</evidence>
<accession>Q18048</accession>
<feature type="compositionally biased region" description="Gly residues" evidence="1">
    <location>
        <begin position="108"/>
        <end position="120"/>
    </location>
</feature>
<evidence type="ECO:0000256" key="2">
    <source>
        <dbReference type="SAM" id="SignalP"/>
    </source>
</evidence>
<organism evidence="4 5">
    <name type="scientific">Caenorhabditis elegans</name>
    <dbReference type="NCBI Taxonomy" id="6239"/>
    <lineage>
        <taxon>Eukaryota</taxon>
        <taxon>Metazoa</taxon>
        <taxon>Ecdysozoa</taxon>
        <taxon>Nematoda</taxon>
        <taxon>Chromadorea</taxon>
        <taxon>Rhabditida</taxon>
        <taxon>Rhabditina</taxon>
        <taxon>Rhabditomorpha</taxon>
        <taxon>Rhabditoidea</taxon>
        <taxon>Rhabditidae</taxon>
        <taxon>Peloderinae</taxon>
        <taxon>Caenorhabditis</taxon>
    </lineage>
</organism>
<reference evidence="4 5" key="1">
    <citation type="journal article" date="1998" name="Science">
        <title>Genome sequence of the nematode C. elegans: a platform for investigating biology.</title>
        <authorList>
            <consortium name="The C. elegans sequencing consortium"/>
            <person name="Sulson J.E."/>
            <person name="Waterston R."/>
        </authorList>
    </citation>
    <scope>NUCLEOTIDE SEQUENCE [LARGE SCALE GENOMIC DNA]</scope>
    <source>
        <strain evidence="4 5">Bristol N2</strain>
    </source>
</reference>
<dbReference type="InterPro" id="IPR050525">
    <property type="entry name" value="ECM_Assembly_Org"/>
</dbReference>
<dbReference type="EMBL" id="BX284606">
    <property type="protein sequence ID" value="CCD64766.1"/>
    <property type="molecule type" value="Genomic_DNA"/>
</dbReference>
<dbReference type="PaxDb" id="6239-C16E9.1"/>
<evidence type="ECO:0007829" key="7">
    <source>
        <dbReference type="PeptideAtlas" id="Q18048"/>
    </source>
</evidence>
<dbReference type="Bgee" id="WBGene00015865">
    <property type="expression patterns" value="Expressed in larva and 2 other cell types or tissues"/>
</dbReference>
<dbReference type="SMR" id="Q18048"/>
<feature type="compositionally biased region" description="Low complexity" evidence="1">
    <location>
        <begin position="48"/>
        <end position="57"/>
    </location>
</feature>
<keyword evidence="5" id="KW-1185">Reference proteome</keyword>
<dbReference type="OMA" id="NVCQVED"/>
<dbReference type="PROSITE" id="PS50234">
    <property type="entry name" value="VWFA"/>
    <property type="match status" value="2"/>
</dbReference>
<dbReference type="HOGENOM" id="CLU_481660_0_0_1"/>
<feature type="chain" id="PRO_5004186894" evidence="2">
    <location>
        <begin position="18"/>
        <end position="565"/>
    </location>
</feature>
<feature type="domain" description="VWFA" evidence="3">
    <location>
        <begin position="159"/>
        <end position="356"/>
    </location>
</feature>
<dbReference type="InterPro" id="IPR002035">
    <property type="entry name" value="VWF_A"/>
</dbReference>
<dbReference type="WormBase" id="C16E9.1">
    <property type="protein sequence ID" value="CE35403"/>
    <property type="gene ID" value="WBGene00015865"/>
</dbReference>
<evidence type="ECO:0000259" key="3">
    <source>
        <dbReference type="PROSITE" id="PS50234"/>
    </source>
</evidence>
<dbReference type="CTD" id="182693"/>
<dbReference type="InterPro" id="IPR036465">
    <property type="entry name" value="vWFA_dom_sf"/>
</dbReference>
<protein>
    <submittedName>
        <fullName evidence="4">VWFA domain-containing protein</fullName>
    </submittedName>
</protein>
<dbReference type="SUPFAM" id="SSF53300">
    <property type="entry name" value="vWA-like"/>
    <property type="match status" value="2"/>
</dbReference>
<dbReference type="Reactome" id="R-CEL-186797">
    <property type="pathway name" value="Signaling by PDGF"/>
</dbReference>
<dbReference type="KEGG" id="cel:CELE_C16E9.1"/>
<dbReference type="CDD" id="cd01450">
    <property type="entry name" value="vWFA_subfamily_ECM"/>
    <property type="match status" value="1"/>
</dbReference>
<feature type="region of interest" description="Disordered" evidence="1">
    <location>
        <begin position="35"/>
        <end position="88"/>
    </location>
</feature>
<dbReference type="AGR" id="WB:WBGene00015865"/>
<dbReference type="PANTHER" id="PTHR24020">
    <property type="entry name" value="COLLAGEN ALPHA"/>
    <property type="match status" value="1"/>
</dbReference>
<evidence type="ECO:0000313" key="6">
    <source>
        <dbReference type="WormBase" id="C16E9.1"/>
    </source>
</evidence>
<sequence>MLHGYCLILLLFPFIACLYGNENVDNILPYNPPGYMPPMPPTDPPGYDPDSTFDTTPTPAPPSNGLRAPPMPKWTQEIPKESSGQQLKIEDVVVGNNIDSHVEEVNGSGSGDTEGSGSGDKSGTEESFDASGAQGDSLPDIMKAMDSEAEVLGVNCPSDIIFVIDATSSVRGIFEQYITYIEKVVEGLDVQPTVDHVGAIVYSSEKKQRTKIKLGEHKDRGSLVKAVDELPFFSGITATGQALKFAANHTEGRRENFTLNYVILTDGYSYDLIESGARVLREVPNSAIYAVSIGEIFLRKELEMITGNPDNVLTGSMSYGTLVKRLKLCDARIKAATLKDSNPGLVRPGEFLSDRFQHRSRLTANLEAKKHTEDFVKTPEKRGPVKDCIYDIGIIFDSSGSLEKNFQKQLAFAKQLVEQMPISDNATRVGIVQFAGKTKVRVLANFSQNKSQLKTIIDRSPFYSGTTFTNQALKKMAALYEESKRPNAKLKLMLFTDGYSAEDTSEGEEALKSQGVVVYTVGISTDKSAGLNMKELRGMATSSEHYYDSSDFADLLKHFPSSQYC</sequence>
<evidence type="ECO:0000313" key="5">
    <source>
        <dbReference type="Proteomes" id="UP000001940"/>
    </source>
</evidence>
<dbReference type="SMART" id="SM00327">
    <property type="entry name" value="VWA"/>
    <property type="match status" value="2"/>
</dbReference>
<dbReference type="RefSeq" id="NP_509176.2">
    <property type="nucleotide sequence ID" value="NM_076775.6"/>
</dbReference>
<dbReference type="OrthoDB" id="6132182at2759"/>
<dbReference type="Reactome" id="R-CEL-8957275">
    <property type="pathway name" value="Post-translational protein phosphorylation"/>
</dbReference>
<feature type="signal peptide" evidence="2">
    <location>
        <begin position="1"/>
        <end position="17"/>
    </location>
</feature>
<dbReference type="GeneID" id="182693"/>
<dbReference type="Reactome" id="R-CEL-216083">
    <property type="pathway name" value="Integrin cell surface interactions"/>
</dbReference>
<dbReference type="Gene3D" id="3.40.50.410">
    <property type="entry name" value="von Willebrand factor, type A domain"/>
    <property type="match status" value="2"/>
</dbReference>
<dbReference type="STRING" id="6239.C16E9.1.1"/>
<dbReference type="Pfam" id="PF00092">
    <property type="entry name" value="VWA"/>
    <property type="match status" value="2"/>
</dbReference>
<dbReference type="UCSC" id="C16E9.1">
    <property type="organism name" value="c. elegans"/>
</dbReference>
<dbReference type="PANTHER" id="PTHR24020:SF84">
    <property type="entry name" value="VWFA DOMAIN-CONTAINING PROTEIN"/>
    <property type="match status" value="1"/>
</dbReference>
<dbReference type="Reactome" id="R-CEL-8948216">
    <property type="pathway name" value="Collagen chain trimerization"/>
</dbReference>
<dbReference type="CDD" id="cd01476">
    <property type="entry name" value="VWA_integrin_invertebrates"/>
    <property type="match status" value="1"/>
</dbReference>
<dbReference type="PhylomeDB" id="Q18048"/>
<dbReference type="Proteomes" id="UP000001940">
    <property type="component" value="Chromosome X"/>
</dbReference>
<name>Q18048_CAEEL</name>
<evidence type="ECO:0000256" key="1">
    <source>
        <dbReference type="SAM" id="MobiDB-lite"/>
    </source>
</evidence>
<keyword evidence="2" id="KW-0732">Signal</keyword>
<feature type="region of interest" description="Disordered" evidence="1">
    <location>
        <begin position="101"/>
        <end position="139"/>
    </location>
</feature>
<feature type="compositionally biased region" description="Pro residues" evidence="1">
    <location>
        <begin position="35"/>
        <end position="47"/>
    </location>
</feature>
<dbReference type="eggNOG" id="KOG1216">
    <property type="taxonomic scope" value="Eukaryota"/>
</dbReference>
<keyword evidence="7" id="KW-1267">Proteomics identification</keyword>
<dbReference type="PeptideAtlas" id="Q18048"/>
<dbReference type="FunCoup" id="Q18048">
    <property type="interactions" value="31"/>
</dbReference>
<dbReference type="PIR" id="T28797">
    <property type="entry name" value="T28797"/>
</dbReference>
<dbReference type="InParanoid" id="Q18048"/>
<gene>
    <name evidence="4 6" type="ORF">C16E9.1</name>
    <name evidence="4" type="ORF">CELE_C16E9.1</name>
</gene>